<protein>
    <submittedName>
        <fullName evidence="1">Site-specific tyrosine recombinase XerD</fullName>
    </submittedName>
</protein>
<evidence type="ECO:0000313" key="2">
    <source>
        <dbReference type="Proteomes" id="UP001277972"/>
    </source>
</evidence>
<proteinExistence type="predicted"/>
<gene>
    <name evidence="1" type="primary">xerD</name>
    <name evidence="1" type="ORF">SH601_08705</name>
</gene>
<sequence length="298" mass="34382">MDELQYPIEEFFHFIQIERGLSDNTLQAYKRDLLKYHQFLQDKRQISKWDQVGRQDIMQFLYQLNDTGKSSATIARMLSTLRLFHQFLIREYGLKEDPSLHIETPKAKRKLPKVLSTSDIDKLLDIPAADKYAIRNKAMLETMYATGLRVSELIRLHTNDLHLAMGFVRCFGKGSKERIVPLGDVAKDALQVYIQSARNELVKNKQTDTVFVNHHGNPLSRQGFWKIIKEIAKTAGIEKELSPHTLRHSFATHLLENGADLRAVQEMLGHADISTTQIYTHVSKTRLKDIYKTSHPRA</sequence>
<dbReference type="Proteomes" id="UP001277972">
    <property type="component" value="Unassembled WGS sequence"/>
</dbReference>
<evidence type="ECO:0000313" key="1">
    <source>
        <dbReference type="EMBL" id="MDX8046067.1"/>
    </source>
</evidence>
<reference evidence="1" key="1">
    <citation type="submission" date="2023-11" db="EMBL/GenBank/DDBJ databases">
        <title>Gracilibacillus pellucida a moderately halophilic bacterium isolated from saline soil in Xinjiang province.</title>
        <authorList>
            <person name="Zhang Z."/>
            <person name="Tan F."/>
            <person name="Wang Y."/>
            <person name="Xia M."/>
        </authorList>
    </citation>
    <scope>NUCLEOTIDE SEQUENCE</scope>
    <source>
        <strain evidence="1">S3-1-1</strain>
    </source>
</reference>
<accession>A0ACC6M5E7</accession>
<organism evidence="1 2">
    <name type="scientific">Gracilibacillus pellucidus</name>
    <dbReference type="NCBI Taxonomy" id="3095368"/>
    <lineage>
        <taxon>Bacteria</taxon>
        <taxon>Bacillati</taxon>
        <taxon>Bacillota</taxon>
        <taxon>Bacilli</taxon>
        <taxon>Bacillales</taxon>
        <taxon>Bacillaceae</taxon>
        <taxon>Gracilibacillus</taxon>
    </lineage>
</organism>
<comment type="caution">
    <text evidence="1">The sequence shown here is derived from an EMBL/GenBank/DDBJ whole genome shotgun (WGS) entry which is preliminary data.</text>
</comment>
<dbReference type="EMBL" id="JAWZSR010000004">
    <property type="protein sequence ID" value="MDX8046067.1"/>
    <property type="molecule type" value="Genomic_DNA"/>
</dbReference>
<name>A0ACC6M5E7_9BACI</name>
<keyword evidence="2" id="KW-1185">Reference proteome</keyword>